<feature type="non-terminal residue" evidence="4">
    <location>
        <position position="133"/>
    </location>
</feature>
<dbReference type="Gene3D" id="3.10.250.10">
    <property type="entry name" value="SRCR-like domain"/>
    <property type="match status" value="1"/>
</dbReference>
<evidence type="ECO:0000256" key="1">
    <source>
        <dbReference type="ARBA" id="ARBA00023157"/>
    </source>
</evidence>
<dbReference type="STRING" id="188477.A0A3S0Z9A5"/>
<evidence type="ECO:0000256" key="2">
    <source>
        <dbReference type="PROSITE-ProRule" id="PRU00196"/>
    </source>
</evidence>
<sequence>MSCLPSSGRCIEKSEGCDGESHCFADTDETLCVRMDTETDDDVLLVHNSVSSAWEQVCRDGWTRQYSDLTCRQLGYQRALTEAYVPANVSAGRKSQIGALRNGSDPARIQSYLTKGKPLCDSGYVVRIVCFQA</sequence>
<comment type="caution">
    <text evidence="4">The sequence shown here is derived from an EMBL/GenBank/DDBJ whole genome shotgun (WGS) entry which is preliminary data.</text>
</comment>
<dbReference type="Proteomes" id="UP000271974">
    <property type="component" value="Unassembled WGS sequence"/>
</dbReference>
<keyword evidence="1" id="KW-1015">Disulfide bond</keyword>
<keyword evidence="5" id="KW-1185">Reference proteome</keyword>
<proteinExistence type="predicted"/>
<dbReference type="OrthoDB" id="5979691at2759"/>
<evidence type="ECO:0000313" key="4">
    <source>
        <dbReference type="EMBL" id="RUS73667.1"/>
    </source>
</evidence>
<comment type="caution">
    <text evidence="2">Lacks conserved residue(s) required for the propagation of feature annotation.</text>
</comment>
<dbReference type="InterPro" id="IPR036772">
    <property type="entry name" value="SRCR-like_dom_sf"/>
</dbReference>
<evidence type="ECO:0000259" key="3">
    <source>
        <dbReference type="PROSITE" id="PS50287"/>
    </source>
</evidence>
<reference evidence="4 5" key="1">
    <citation type="submission" date="2019-01" db="EMBL/GenBank/DDBJ databases">
        <title>A draft genome assembly of the solar-powered sea slug Elysia chlorotica.</title>
        <authorList>
            <person name="Cai H."/>
            <person name="Li Q."/>
            <person name="Fang X."/>
            <person name="Li J."/>
            <person name="Curtis N.E."/>
            <person name="Altenburger A."/>
            <person name="Shibata T."/>
            <person name="Feng M."/>
            <person name="Maeda T."/>
            <person name="Schwartz J.A."/>
            <person name="Shigenobu S."/>
            <person name="Lundholm N."/>
            <person name="Nishiyama T."/>
            <person name="Yang H."/>
            <person name="Hasebe M."/>
            <person name="Li S."/>
            <person name="Pierce S.K."/>
            <person name="Wang J."/>
        </authorList>
    </citation>
    <scope>NUCLEOTIDE SEQUENCE [LARGE SCALE GENOMIC DNA]</scope>
    <source>
        <strain evidence="4">EC2010</strain>
        <tissue evidence="4">Whole organism of an adult</tissue>
    </source>
</reference>
<name>A0A3S0Z9A5_ELYCH</name>
<evidence type="ECO:0000313" key="5">
    <source>
        <dbReference type="Proteomes" id="UP000271974"/>
    </source>
</evidence>
<dbReference type="GO" id="GO:0016020">
    <property type="term" value="C:membrane"/>
    <property type="evidence" value="ECO:0007669"/>
    <property type="project" value="InterPro"/>
</dbReference>
<dbReference type="PROSITE" id="PS50287">
    <property type="entry name" value="SRCR_2"/>
    <property type="match status" value="1"/>
</dbReference>
<dbReference type="InterPro" id="IPR001190">
    <property type="entry name" value="SRCR"/>
</dbReference>
<accession>A0A3S0Z9A5</accession>
<organism evidence="4 5">
    <name type="scientific">Elysia chlorotica</name>
    <name type="common">Eastern emerald elysia</name>
    <name type="synonym">Sea slug</name>
    <dbReference type="NCBI Taxonomy" id="188477"/>
    <lineage>
        <taxon>Eukaryota</taxon>
        <taxon>Metazoa</taxon>
        <taxon>Spiralia</taxon>
        <taxon>Lophotrochozoa</taxon>
        <taxon>Mollusca</taxon>
        <taxon>Gastropoda</taxon>
        <taxon>Heterobranchia</taxon>
        <taxon>Euthyneura</taxon>
        <taxon>Panpulmonata</taxon>
        <taxon>Sacoglossa</taxon>
        <taxon>Placobranchoidea</taxon>
        <taxon>Plakobranchidae</taxon>
        <taxon>Elysia</taxon>
    </lineage>
</organism>
<dbReference type="Pfam" id="PF15494">
    <property type="entry name" value="SRCR_2"/>
    <property type="match status" value="1"/>
</dbReference>
<dbReference type="EMBL" id="RQTK01000912">
    <property type="protein sequence ID" value="RUS73667.1"/>
    <property type="molecule type" value="Genomic_DNA"/>
</dbReference>
<feature type="domain" description="SRCR" evidence="3">
    <location>
        <begin position="33"/>
        <end position="81"/>
    </location>
</feature>
<dbReference type="AlphaFoldDB" id="A0A3S0Z9A5"/>
<dbReference type="SUPFAM" id="SSF56487">
    <property type="entry name" value="SRCR-like"/>
    <property type="match status" value="1"/>
</dbReference>
<gene>
    <name evidence="4" type="ORF">EGW08_018573</name>
</gene>
<protein>
    <recommendedName>
        <fullName evidence="3">SRCR domain-containing protein</fullName>
    </recommendedName>
</protein>
<dbReference type="SMART" id="SM00202">
    <property type="entry name" value="SR"/>
    <property type="match status" value="1"/>
</dbReference>